<name>R7W0D9_AEGTA</name>
<protein>
    <submittedName>
        <fullName evidence="2">Uncharacterized protein</fullName>
    </submittedName>
</protein>
<feature type="region of interest" description="Disordered" evidence="1">
    <location>
        <begin position="23"/>
        <end position="110"/>
    </location>
</feature>
<evidence type="ECO:0000256" key="1">
    <source>
        <dbReference type="SAM" id="MobiDB-lite"/>
    </source>
</evidence>
<proteinExistence type="predicted"/>
<evidence type="ECO:0000313" key="2">
    <source>
        <dbReference type="EnsemblPlants" id="EMT02894"/>
    </source>
</evidence>
<accession>R7W0D9</accession>
<dbReference type="PANTHER" id="PTHR33564">
    <property type="entry name" value="TRANSMEMBRANE PROTEIN"/>
    <property type="match status" value="1"/>
</dbReference>
<feature type="compositionally biased region" description="Polar residues" evidence="1">
    <location>
        <begin position="25"/>
        <end position="34"/>
    </location>
</feature>
<sequence>MALSGTLVLFSLCRAKQTDHHLVSSDASAVTSPSPARLRPCLSSSEKRKREKARRGSMKRVRFAADVVEHGPARPAPEEEEAAAGARAVLQGRRDAGEPGGAVPRHAPRPLHAKDRLLLLSYRRQLTPPFSPSEAATAFRVSCSLASVADWEIFVISEHPVR</sequence>
<organism evidence="2">
    <name type="scientific">Aegilops tauschii</name>
    <name type="common">Tausch's goatgrass</name>
    <name type="synonym">Aegilops squarrosa</name>
    <dbReference type="NCBI Taxonomy" id="37682"/>
    <lineage>
        <taxon>Eukaryota</taxon>
        <taxon>Viridiplantae</taxon>
        <taxon>Streptophyta</taxon>
        <taxon>Embryophyta</taxon>
        <taxon>Tracheophyta</taxon>
        <taxon>Spermatophyta</taxon>
        <taxon>Magnoliopsida</taxon>
        <taxon>Liliopsida</taxon>
        <taxon>Poales</taxon>
        <taxon>Poaceae</taxon>
        <taxon>BOP clade</taxon>
        <taxon>Pooideae</taxon>
        <taxon>Triticodae</taxon>
        <taxon>Triticeae</taxon>
        <taxon>Triticinae</taxon>
        <taxon>Aegilops</taxon>
    </lineage>
</organism>
<dbReference type="EnsemblPlants" id="EMT02894">
    <property type="protein sequence ID" value="EMT02894"/>
    <property type="gene ID" value="F775_10833"/>
</dbReference>
<feature type="compositionally biased region" description="Basic residues" evidence="1">
    <location>
        <begin position="47"/>
        <end position="62"/>
    </location>
</feature>
<reference evidence="2" key="1">
    <citation type="submission" date="2015-06" db="UniProtKB">
        <authorList>
            <consortium name="EnsemblPlants"/>
        </authorList>
    </citation>
    <scope>IDENTIFICATION</scope>
</reference>
<dbReference type="PANTHER" id="PTHR33564:SF11">
    <property type="entry name" value="OS06G0604600 PROTEIN"/>
    <property type="match status" value="1"/>
</dbReference>
<dbReference type="AlphaFoldDB" id="R7W0D9"/>